<dbReference type="InterPro" id="IPR016181">
    <property type="entry name" value="Acyl_CoA_acyltransferase"/>
</dbReference>
<dbReference type="OrthoDB" id="7057833at2"/>
<gene>
    <name evidence="2" type="ORF">E0H26_28045</name>
</gene>
<comment type="caution">
    <text evidence="2">The sequence shown here is derived from an EMBL/GenBank/DDBJ whole genome shotgun (WGS) entry which is preliminary data.</text>
</comment>
<dbReference type="RefSeq" id="WP_131309342.1">
    <property type="nucleotide sequence ID" value="NZ_SJJR01000034.1"/>
</dbReference>
<proteinExistence type="predicted"/>
<dbReference type="InterPro" id="IPR000182">
    <property type="entry name" value="GNAT_dom"/>
</dbReference>
<dbReference type="EMBL" id="SJJR01000034">
    <property type="protein sequence ID" value="TCB89400.1"/>
    <property type="molecule type" value="Genomic_DNA"/>
</dbReference>
<sequence>MAVTNNDLIVRPATEADAGRLIAVLAAAFHDGPVADWLIPDVEQRCAVYYRYFRDALHHGLKHGEVYTTSDQSAVAIWHPHLEPGPTDLHKRLETLEAIAGVHAPKFVLLEEMFDAFHPDEPHHHLAYVAVDPQQQSRGIGAALLNHHHRHLDRLHLPAYLEATNMRNRQLYLRLGYTAGPTMALPTDGPTIWRMWRGRPIATRRSPFPPTRPRRRSL</sequence>
<feature type="domain" description="N-acetyltransferase" evidence="1">
    <location>
        <begin position="8"/>
        <end position="200"/>
    </location>
</feature>
<keyword evidence="2" id="KW-0808">Transferase</keyword>
<dbReference type="PROSITE" id="PS51186">
    <property type="entry name" value="GNAT"/>
    <property type="match status" value="1"/>
</dbReference>
<accession>A0A4R0FZ24</accession>
<name>A0A4R0FZ24_9ACTN</name>
<dbReference type="Gene3D" id="3.40.630.30">
    <property type="match status" value="1"/>
</dbReference>
<dbReference type="AlphaFoldDB" id="A0A4R0FZ24"/>
<protein>
    <submittedName>
        <fullName evidence="2">N-acetyltransferase</fullName>
    </submittedName>
</protein>
<dbReference type="Proteomes" id="UP000292274">
    <property type="component" value="Unassembled WGS sequence"/>
</dbReference>
<dbReference type="PANTHER" id="PTHR42791:SF1">
    <property type="entry name" value="N-ACETYLTRANSFERASE DOMAIN-CONTAINING PROTEIN"/>
    <property type="match status" value="1"/>
</dbReference>
<dbReference type="GO" id="GO:0016747">
    <property type="term" value="F:acyltransferase activity, transferring groups other than amino-acyl groups"/>
    <property type="evidence" value="ECO:0007669"/>
    <property type="project" value="InterPro"/>
</dbReference>
<dbReference type="SUPFAM" id="SSF55729">
    <property type="entry name" value="Acyl-CoA N-acyltransferases (Nat)"/>
    <property type="match status" value="1"/>
</dbReference>
<dbReference type="InterPro" id="IPR052523">
    <property type="entry name" value="Trichothecene_AcTrans"/>
</dbReference>
<dbReference type="Pfam" id="PF13508">
    <property type="entry name" value="Acetyltransf_7"/>
    <property type="match status" value="1"/>
</dbReference>
<evidence type="ECO:0000313" key="2">
    <source>
        <dbReference type="EMBL" id="TCB89400.1"/>
    </source>
</evidence>
<organism evidence="2 3">
    <name type="scientific">Micromonospora zingiberis</name>
    <dbReference type="NCBI Taxonomy" id="2053011"/>
    <lineage>
        <taxon>Bacteria</taxon>
        <taxon>Bacillati</taxon>
        <taxon>Actinomycetota</taxon>
        <taxon>Actinomycetes</taxon>
        <taxon>Micromonosporales</taxon>
        <taxon>Micromonosporaceae</taxon>
        <taxon>Micromonospora</taxon>
    </lineage>
</organism>
<evidence type="ECO:0000313" key="3">
    <source>
        <dbReference type="Proteomes" id="UP000292274"/>
    </source>
</evidence>
<evidence type="ECO:0000259" key="1">
    <source>
        <dbReference type="PROSITE" id="PS51186"/>
    </source>
</evidence>
<keyword evidence="3" id="KW-1185">Reference proteome</keyword>
<reference evidence="2 3" key="1">
    <citation type="submission" date="2019-02" db="EMBL/GenBank/DDBJ databases">
        <title>Jishengella sp. nov., isolated from a root of Zingiber montanum.</title>
        <authorList>
            <person name="Kuncharoen N."/>
            <person name="Kudo T."/>
            <person name="Masahiro Y."/>
            <person name="Ohkuma M."/>
            <person name="Tanasupawat S."/>
        </authorList>
    </citation>
    <scope>NUCLEOTIDE SEQUENCE [LARGE SCALE GENOMIC DNA]</scope>
    <source>
        <strain evidence="2 3">PLAI 1-1</strain>
    </source>
</reference>
<dbReference type="PANTHER" id="PTHR42791">
    <property type="entry name" value="GNAT FAMILY ACETYLTRANSFERASE"/>
    <property type="match status" value="1"/>
</dbReference>